<comment type="caution">
    <text evidence="2">The sequence shown here is derived from an EMBL/GenBank/DDBJ whole genome shotgun (WGS) entry which is preliminary data.</text>
</comment>
<dbReference type="InterPro" id="IPR036770">
    <property type="entry name" value="Ankyrin_rpt-contain_sf"/>
</dbReference>
<feature type="repeat" description="ANK" evidence="1">
    <location>
        <begin position="19"/>
        <end position="43"/>
    </location>
</feature>
<evidence type="ECO:0000313" key="3">
    <source>
        <dbReference type="Proteomes" id="UP000246991"/>
    </source>
</evidence>
<sequence>MVRLLLEDQRVDFNILDYQRKSPLQLAARAGHEEVVRVFLEQGGIDLYTKPNVNGESLLSQNYIPEINWAIAEYIQNRTAPADGEVGNGRSEGYTGRDWVAFRFGERGVGPP</sequence>
<dbReference type="PROSITE" id="PS50297">
    <property type="entry name" value="ANK_REP_REGION"/>
    <property type="match status" value="1"/>
</dbReference>
<dbReference type="Gene3D" id="1.25.40.20">
    <property type="entry name" value="Ankyrin repeat-containing domain"/>
    <property type="match status" value="1"/>
</dbReference>
<dbReference type="InterPro" id="IPR002110">
    <property type="entry name" value="Ankyrin_rpt"/>
</dbReference>
<feature type="non-terminal residue" evidence="2">
    <location>
        <position position="112"/>
    </location>
</feature>
<dbReference type="SUPFAM" id="SSF48403">
    <property type="entry name" value="Ankyrin repeat"/>
    <property type="match status" value="1"/>
</dbReference>
<proteinExistence type="predicted"/>
<evidence type="ECO:0000313" key="2">
    <source>
        <dbReference type="EMBL" id="PWW76968.1"/>
    </source>
</evidence>
<dbReference type="OrthoDB" id="366390at2759"/>
<dbReference type="Proteomes" id="UP000246991">
    <property type="component" value="Unassembled WGS sequence"/>
</dbReference>
<evidence type="ECO:0000256" key="1">
    <source>
        <dbReference type="PROSITE-ProRule" id="PRU00023"/>
    </source>
</evidence>
<organism evidence="2 3">
    <name type="scientific">Tuber magnatum</name>
    <name type="common">white Piedmont truffle</name>
    <dbReference type="NCBI Taxonomy" id="42249"/>
    <lineage>
        <taxon>Eukaryota</taxon>
        <taxon>Fungi</taxon>
        <taxon>Dikarya</taxon>
        <taxon>Ascomycota</taxon>
        <taxon>Pezizomycotina</taxon>
        <taxon>Pezizomycetes</taxon>
        <taxon>Pezizales</taxon>
        <taxon>Tuberaceae</taxon>
        <taxon>Tuber</taxon>
    </lineage>
</organism>
<dbReference type="Pfam" id="PF12796">
    <property type="entry name" value="Ank_2"/>
    <property type="match status" value="1"/>
</dbReference>
<dbReference type="STRING" id="42249.A0A317SRG6"/>
<dbReference type="AlphaFoldDB" id="A0A317SRG6"/>
<protein>
    <submittedName>
        <fullName evidence="2">Uncharacterized protein</fullName>
    </submittedName>
</protein>
<keyword evidence="1" id="KW-0040">ANK repeat</keyword>
<dbReference type="EMBL" id="PYWC01000028">
    <property type="protein sequence ID" value="PWW76968.1"/>
    <property type="molecule type" value="Genomic_DNA"/>
</dbReference>
<gene>
    <name evidence="2" type="ORF">C7212DRAFT_294405</name>
</gene>
<reference evidence="2 3" key="1">
    <citation type="submission" date="2018-03" db="EMBL/GenBank/DDBJ databases">
        <title>Genomes of Pezizomycetes fungi and the evolution of truffles.</title>
        <authorList>
            <person name="Murat C."/>
            <person name="Payen T."/>
            <person name="Noel B."/>
            <person name="Kuo A."/>
            <person name="Martin F.M."/>
        </authorList>
    </citation>
    <scope>NUCLEOTIDE SEQUENCE [LARGE SCALE GENOMIC DNA]</scope>
    <source>
        <strain evidence="2">091103-1</strain>
    </source>
</reference>
<accession>A0A317SRG6</accession>
<dbReference type="PROSITE" id="PS50088">
    <property type="entry name" value="ANK_REPEAT"/>
    <property type="match status" value="1"/>
</dbReference>
<keyword evidence="3" id="KW-1185">Reference proteome</keyword>
<name>A0A317SRG6_9PEZI</name>